<dbReference type="GO" id="GO:0016791">
    <property type="term" value="F:phosphatase activity"/>
    <property type="evidence" value="ECO:0007669"/>
    <property type="project" value="TreeGrafter"/>
</dbReference>
<dbReference type="EMBL" id="FNDK01000012">
    <property type="protein sequence ID" value="SDH81782.1"/>
    <property type="molecule type" value="Genomic_DNA"/>
</dbReference>
<dbReference type="NCBIfam" id="TIGR00099">
    <property type="entry name" value="Cof-subfamily"/>
    <property type="match status" value="1"/>
</dbReference>
<dbReference type="CDD" id="cd07516">
    <property type="entry name" value="HAD_Pase"/>
    <property type="match status" value="1"/>
</dbReference>
<dbReference type="Pfam" id="PF08282">
    <property type="entry name" value="Hydrolase_3"/>
    <property type="match status" value="1"/>
</dbReference>
<name>A0A1G8FI80_9BACI</name>
<dbReference type="Proteomes" id="UP000199163">
    <property type="component" value="Unassembled WGS sequence"/>
</dbReference>
<protein>
    <recommendedName>
        <fullName evidence="3">Cof subfamily of IIB subfamily of haloacid dehalogenase superfamily/HAD-superfamily hydrolase, subfamily IIB</fullName>
    </recommendedName>
</protein>
<dbReference type="OrthoDB" id="9806027at2"/>
<sequence length="308" mass="34680">MHAAKTYIAHTEVTTMNTVAIDMDGTLLHSEGFVSQENAQALKTLQAQGHKVVIATGRGHKDVNRLLQAVNITPDGIVSLNGARVFWKGKLIHESHMDRDDAVHLAEWLTDRQYYFHVYTNHGMYSPSRSWEFFMNDLDIYTQDKEGGEEIKEAIRRKADGHHRQAHMNELHSAEMIREDDLTVYKFLIVSMLEEKLAVCRKTWGDKPSMLITSSGRDNLEIMHPHTQKGKGLLHLLKHADLDLSTTFAIGDNYNDLPLFNAAAVSIAMGNAESDVKHVATHETTNHDNHGVAEAIHHIILRSTAHNT</sequence>
<dbReference type="NCBIfam" id="TIGR01484">
    <property type="entry name" value="HAD-SF-IIB"/>
    <property type="match status" value="1"/>
</dbReference>
<evidence type="ECO:0000313" key="1">
    <source>
        <dbReference type="EMBL" id="SDH81782.1"/>
    </source>
</evidence>
<dbReference type="InterPro" id="IPR023214">
    <property type="entry name" value="HAD_sf"/>
</dbReference>
<dbReference type="SFLD" id="SFLDG01144">
    <property type="entry name" value="C2.B.4:_PGP_Like"/>
    <property type="match status" value="1"/>
</dbReference>
<accession>A0A1G8FI80</accession>
<reference evidence="2" key="1">
    <citation type="submission" date="2016-10" db="EMBL/GenBank/DDBJ databases">
        <authorList>
            <person name="Varghese N."/>
            <person name="Submissions S."/>
        </authorList>
    </citation>
    <scope>NUCLEOTIDE SEQUENCE [LARGE SCALE GENOMIC DNA]</scope>
    <source>
        <strain evidence="2">DSM 21632</strain>
    </source>
</reference>
<dbReference type="GO" id="GO:0005829">
    <property type="term" value="C:cytosol"/>
    <property type="evidence" value="ECO:0007669"/>
    <property type="project" value="TreeGrafter"/>
</dbReference>
<dbReference type="SFLD" id="SFLDG01140">
    <property type="entry name" value="C2.B:_Phosphomannomutase_and_P"/>
    <property type="match status" value="1"/>
</dbReference>
<dbReference type="SFLD" id="SFLDS00003">
    <property type="entry name" value="Haloacid_Dehalogenase"/>
    <property type="match status" value="1"/>
</dbReference>
<dbReference type="PANTHER" id="PTHR10000">
    <property type="entry name" value="PHOSPHOSERINE PHOSPHATASE"/>
    <property type="match status" value="1"/>
</dbReference>
<dbReference type="SUPFAM" id="SSF56784">
    <property type="entry name" value="HAD-like"/>
    <property type="match status" value="1"/>
</dbReference>
<dbReference type="AlphaFoldDB" id="A0A1G8FI80"/>
<dbReference type="STRING" id="568899.SAMN05192534_11245"/>
<organism evidence="1 2">
    <name type="scientific">Alteribacillus persepolensis</name>
    <dbReference type="NCBI Taxonomy" id="568899"/>
    <lineage>
        <taxon>Bacteria</taxon>
        <taxon>Bacillati</taxon>
        <taxon>Bacillota</taxon>
        <taxon>Bacilli</taxon>
        <taxon>Bacillales</taxon>
        <taxon>Bacillaceae</taxon>
        <taxon>Alteribacillus</taxon>
    </lineage>
</organism>
<evidence type="ECO:0000313" key="2">
    <source>
        <dbReference type="Proteomes" id="UP000199163"/>
    </source>
</evidence>
<dbReference type="Gene3D" id="3.40.50.1000">
    <property type="entry name" value="HAD superfamily/HAD-like"/>
    <property type="match status" value="1"/>
</dbReference>
<dbReference type="GO" id="GO:0000287">
    <property type="term" value="F:magnesium ion binding"/>
    <property type="evidence" value="ECO:0007669"/>
    <property type="project" value="TreeGrafter"/>
</dbReference>
<dbReference type="InterPro" id="IPR000150">
    <property type="entry name" value="Cof"/>
</dbReference>
<dbReference type="PROSITE" id="PS01229">
    <property type="entry name" value="COF_2"/>
    <property type="match status" value="1"/>
</dbReference>
<proteinExistence type="predicted"/>
<dbReference type="InterPro" id="IPR006379">
    <property type="entry name" value="HAD-SF_hydro_IIB"/>
</dbReference>
<dbReference type="InterPro" id="IPR036412">
    <property type="entry name" value="HAD-like_sf"/>
</dbReference>
<dbReference type="Gene3D" id="3.30.1240.10">
    <property type="match status" value="1"/>
</dbReference>
<evidence type="ECO:0008006" key="3">
    <source>
        <dbReference type="Google" id="ProtNLM"/>
    </source>
</evidence>
<keyword evidence="2" id="KW-1185">Reference proteome</keyword>
<dbReference type="PANTHER" id="PTHR10000:SF55">
    <property type="entry name" value="5-AMINO-6-(5-PHOSPHO-D-RIBITYLAMINO)URACIL PHOSPHATASE YCSE"/>
    <property type="match status" value="1"/>
</dbReference>
<gene>
    <name evidence="1" type="ORF">SAMN05192534_11245</name>
</gene>